<feature type="repeat" description="WD" evidence="3">
    <location>
        <begin position="217"/>
        <end position="258"/>
    </location>
</feature>
<keyword evidence="1 3" id="KW-0853">WD repeat</keyword>
<proteinExistence type="predicted"/>
<dbReference type="Pfam" id="PF00400">
    <property type="entry name" value="WD40"/>
    <property type="match status" value="3"/>
</dbReference>
<evidence type="ECO:0000256" key="2">
    <source>
        <dbReference type="ARBA" id="ARBA00022737"/>
    </source>
</evidence>
<feature type="repeat" description="WD" evidence="3">
    <location>
        <begin position="10"/>
        <end position="50"/>
    </location>
</feature>
<dbReference type="Gene3D" id="2.130.10.10">
    <property type="entry name" value="YVTN repeat-like/Quinoprotein amine dehydrogenase"/>
    <property type="match status" value="2"/>
</dbReference>
<evidence type="ECO:0000313" key="4">
    <source>
        <dbReference type="EMBL" id="MFD2599932.1"/>
    </source>
</evidence>
<dbReference type="PROSITE" id="PS50082">
    <property type="entry name" value="WD_REPEATS_2"/>
    <property type="match status" value="3"/>
</dbReference>
<dbReference type="PANTHER" id="PTHR19848">
    <property type="entry name" value="WD40 REPEAT PROTEIN"/>
    <property type="match status" value="1"/>
</dbReference>
<feature type="repeat" description="WD" evidence="3">
    <location>
        <begin position="265"/>
        <end position="297"/>
    </location>
</feature>
<evidence type="ECO:0000256" key="1">
    <source>
        <dbReference type="ARBA" id="ARBA00022574"/>
    </source>
</evidence>
<comment type="caution">
    <text evidence="4">The sequence shown here is derived from an EMBL/GenBank/DDBJ whole genome shotgun (WGS) entry which is preliminary data.</text>
</comment>
<protein>
    <submittedName>
        <fullName evidence="4">WD40 repeat domain-containing protein</fullName>
    </submittedName>
</protein>
<reference evidence="5" key="1">
    <citation type="journal article" date="2019" name="Int. J. Syst. Evol. Microbiol.">
        <title>The Global Catalogue of Microorganisms (GCM) 10K type strain sequencing project: providing services to taxonomists for standard genome sequencing and annotation.</title>
        <authorList>
            <consortium name="The Broad Institute Genomics Platform"/>
            <consortium name="The Broad Institute Genome Sequencing Center for Infectious Disease"/>
            <person name="Wu L."/>
            <person name="Ma J."/>
        </authorList>
    </citation>
    <scope>NUCLEOTIDE SEQUENCE [LARGE SCALE GENOMIC DNA]</scope>
    <source>
        <strain evidence="5">KCTC 42248</strain>
    </source>
</reference>
<dbReference type="InterPro" id="IPR001680">
    <property type="entry name" value="WD40_rpt"/>
</dbReference>
<evidence type="ECO:0000256" key="3">
    <source>
        <dbReference type="PROSITE-ProRule" id="PRU00221"/>
    </source>
</evidence>
<name>A0ABW5NQ29_9SPHI</name>
<organism evidence="4 5">
    <name type="scientific">Sphingobacterium corticis</name>
    <dbReference type="NCBI Taxonomy" id="1812823"/>
    <lineage>
        <taxon>Bacteria</taxon>
        <taxon>Pseudomonadati</taxon>
        <taxon>Bacteroidota</taxon>
        <taxon>Sphingobacteriia</taxon>
        <taxon>Sphingobacteriales</taxon>
        <taxon>Sphingobacteriaceae</taxon>
        <taxon>Sphingobacterium</taxon>
    </lineage>
</organism>
<dbReference type="EMBL" id="JBHUMA010000007">
    <property type="protein sequence ID" value="MFD2599932.1"/>
    <property type="molecule type" value="Genomic_DNA"/>
</dbReference>
<dbReference type="InterPro" id="IPR020472">
    <property type="entry name" value="WD40_PAC1"/>
</dbReference>
<dbReference type="SUPFAM" id="SSF50978">
    <property type="entry name" value="WD40 repeat-like"/>
    <property type="match status" value="1"/>
</dbReference>
<dbReference type="InterPro" id="IPR036322">
    <property type="entry name" value="WD40_repeat_dom_sf"/>
</dbReference>
<dbReference type="PROSITE" id="PS50294">
    <property type="entry name" value="WD_REPEATS_REGION"/>
    <property type="match status" value="1"/>
</dbReference>
<dbReference type="RefSeq" id="WP_380870073.1">
    <property type="nucleotide sequence ID" value="NZ_JBHUMA010000007.1"/>
</dbReference>
<dbReference type="InterPro" id="IPR015943">
    <property type="entry name" value="WD40/YVTN_repeat-like_dom_sf"/>
</dbReference>
<evidence type="ECO:0000313" key="5">
    <source>
        <dbReference type="Proteomes" id="UP001597393"/>
    </source>
</evidence>
<keyword evidence="5" id="KW-1185">Reference proteome</keyword>
<keyword evidence="2" id="KW-0677">Repeat</keyword>
<dbReference type="InterPro" id="IPR019775">
    <property type="entry name" value="WD40_repeat_CS"/>
</dbReference>
<gene>
    <name evidence="4" type="ORF">ACFSQ3_13320</name>
</gene>
<sequence>MLNVTLSQTLRGHQNPIFTLAKGGNNTLFSAGNDKGVVEWDLDTMQFKRVLCSVNHSVYILYRLPDTDLLAIGLRSGEIMIVDYIAQKLVAKMKTESGAVFSLLALKEKSELIAIGEEGVAYVYDMSNFQQLYRFRVSSDTVRTIATNAAESAVYFGDKSGMIYKYNGADYQPLQKALIHSMPVTSLLVRDKQLYSGGRDAKLYTLSTEDLKVEHELTPHMFTVYGIVSNADQSQIATASRDKTWKIWDPESLSLLKNVGIDRGYDSHSLSINTILWDQQTIFTAGDDKSVKVWNID</sequence>
<dbReference type="Proteomes" id="UP001597393">
    <property type="component" value="Unassembled WGS sequence"/>
</dbReference>
<dbReference type="PANTHER" id="PTHR19848:SF0">
    <property type="entry name" value="NOTCHLESS PROTEIN HOMOLOG 1"/>
    <property type="match status" value="1"/>
</dbReference>
<accession>A0ABW5NQ29</accession>
<dbReference type="PRINTS" id="PR00320">
    <property type="entry name" value="GPROTEINBRPT"/>
</dbReference>
<dbReference type="SMART" id="SM00320">
    <property type="entry name" value="WD40"/>
    <property type="match status" value="7"/>
</dbReference>
<dbReference type="PROSITE" id="PS00678">
    <property type="entry name" value="WD_REPEATS_1"/>
    <property type="match status" value="1"/>
</dbReference>